<dbReference type="AlphaFoldDB" id="A0A6M3K3U2"/>
<evidence type="ECO:0000313" key="1">
    <source>
        <dbReference type="EMBL" id="QJA76012.1"/>
    </source>
</evidence>
<dbReference type="EMBL" id="MT142199">
    <property type="protein sequence ID" value="QJA76012.1"/>
    <property type="molecule type" value="Genomic_DNA"/>
</dbReference>
<name>A0A6M3K3U2_9ZZZZ</name>
<accession>A0A6M3K3U2</accession>
<gene>
    <name evidence="1" type="ORF">MM415A01612_0010</name>
</gene>
<proteinExistence type="predicted"/>
<protein>
    <submittedName>
        <fullName evidence="1">Uncharacterized protein</fullName>
    </submittedName>
</protein>
<sequence length="621" mass="67592">MANYWTPPAGGQDITIRPLKGMQRNAPPEALEDTRCWTAQNLIATPEGLRRRPGLDAYMANSSVTASHTPLYGIAPLWKTDGIQSALLLSAKYPYAFTAYAEPDDQIWKYSTGTVYCHTSTVVVGSGTAWATQASLILPGDYLVLSATQTLKISTIDSNGQITCTSAASSNWTTGTTYQINRAFTITNDTLIDYAVIPAATNKVVIADGARPLYSWNGTTFTNFAASLLSNGSGGEVVIPRCVHYFGGSGSDRCWIANIKEGTWGSEVYYKQRLRWSSPTDPTDFTSTDYLDLPYSSSEIKRISNIGNVMLLFFEDAIFYGRATNDPDLPYAFNQLGVEGIGLVGSRAVTSYLGGLFFVSADNVYFIGSDLNPTPIGDVVVETTVKACEYPELIYATVDPKNDRVVFGFPEDSEEIAKIWSYNYRSKEWSYDDVSCSFLANPLLDLGLTWNDLTSTGILGTGNGDWAGLDNVFDSWASMDSGTDTNKLLLGTNLGKVFAYSDERSDDASSGNPPTVVFESKAYDLGVANIDKTFSKITVKLKARPSSALSFVIHTSVDTGNTWRSKGTLSIASDKREAHKTIKTTGSSVKVRLTSTSDVTPYTISEVVLRVIPRGSEKTYD</sequence>
<reference evidence="1" key="1">
    <citation type="submission" date="2020-03" db="EMBL/GenBank/DDBJ databases">
        <title>The deep terrestrial virosphere.</title>
        <authorList>
            <person name="Holmfeldt K."/>
            <person name="Nilsson E."/>
            <person name="Simone D."/>
            <person name="Lopez-Fernandez M."/>
            <person name="Wu X."/>
            <person name="de Brujin I."/>
            <person name="Lundin D."/>
            <person name="Andersson A."/>
            <person name="Bertilsson S."/>
            <person name="Dopson M."/>
        </authorList>
    </citation>
    <scope>NUCLEOTIDE SEQUENCE</scope>
    <source>
        <strain evidence="1">MM415A01612</strain>
    </source>
</reference>
<organism evidence="1">
    <name type="scientific">viral metagenome</name>
    <dbReference type="NCBI Taxonomy" id="1070528"/>
    <lineage>
        <taxon>unclassified sequences</taxon>
        <taxon>metagenomes</taxon>
        <taxon>organismal metagenomes</taxon>
    </lineage>
</organism>